<dbReference type="AlphaFoldDB" id="A0A4Q2UNP4"/>
<proteinExistence type="predicted"/>
<keyword evidence="1" id="KW-0732">Signal</keyword>
<reference evidence="2 3" key="1">
    <citation type="submission" date="2019-01" db="EMBL/GenBank/DDBJ databases">
        <title>Spirosoma flava sp. nov., a propanil-degrading bacterium isolated from herbicide-contaminated soil.</title>
        <authorList>
            <person name="Zhang L."/>
            <person name="Jiang J.-D."/>
        </authorList>
    </citation>
    <scope>NUCLEOTIDE SEQUENCE [LARGE SCALE GENOMIC DNA]</scope>
    <source>
        <strain evidence="2 3">TY50</strain>
    </source>
</reference>
<name>A0A4Q2UNP4_9BACT</name>
<organism evidence="2 3">
    <name type="scientific">Spirosoma sordidisoli</name>
    <dbReference type="NCBI Taxonomy" id="2502893"/>
    <lineage>
        <taxon>Bacteria</taxon>
        <taxon>Pseudomonadati</taxon>
        <taxon>Bacteroidota</taxon>
        <taxon>Cytophagia</taxon>
        <taxon>Cytophagales</taxon>
        <taxon>Cytophagaceae</taxon>
        <taxon>Spirosoma</taxon>
    </lineage>
</organism>
<evidence type="ECO:0000313" key="3">
    <source>
        <dbReference type="Proteomes" id="UP000290407"/>
    </source>
</evidence>
<protein>
    <submittedName>
        <fullName evidence="2">Uncharacterized protein</fullName>
    </submittedName>
</protein>
<feature type="chain" id="PRO_5020626373" evidence="1">
    <location>
        <begin position="23"/>
        <end position="279"/>
    </location>
</feature>
<dbReference type="EMBL" id="SBLB01000005">
    <property type="protein sequence ID" value="RYC68429.1"/>
    <property type="molecule type" value="Genomic_DNA"/>
</dbReference>
<keyword evidence="3" id="KW-1185">Reference proteome</keyword>
<evidence type="ECO:0000313" key="2">
    <source>
        <dbReference type="EMBL" id="RYC68429.1"/>
    </source>
</evidence>
<dbReference type="Proteomes" id="UP000290407">
    <property type="component" value="Unassembled WGS sequence"/>
</dbReference>
<accession>A0A4Q2UNP4</accession>
<evidence type="ECO:0000256" key="1">
    <source>
        <dbReference type="SAM" id="SignalP"/>
    </source>
</evidence>
<comment type="caution">
    <text evidence="2">The sequence shown here is derived from an EMBL/GenBank/DDBJ whole genome shotgun (WGS) entry which is preliminary data.</text>
</comment>
<dbReference type="RefSeq" id="WP_129603200.1">
    <property type="nucleotide sequence ID" value="NZ_SBLB01000005.1"/>
</dbReference>
<gene>
    <name evidence="2" type="ORF">EQG79_18905</name>
</gene>
<sequence length="279" mass="30540">MKTVYSLITGIGLMGAMVPALAQQVQLRLAFNTESNRYEVIGKSDFSAKNFTWGPSQVSVVLPSEVANEPLSVLSSNAGDWRDNSMVYSPAAATGYDFHGLTSGGGKVDLVADQEFVLFDFMLKSGYVDNVRLFDNAMDPTSAAAGMKGGDFRSYMADHRGNDYLRVNSQLAPLLVKNTTEGLALDADEAGKSIRVVAYPNPSTIGKFRLYLKGFPRDEVVRVEMTSRSGKPFQSFDEKVETLAGREINAPTTEDAFFIVTVNRPAFRQQFSQKVLIGE</sequence>
<feature type="signal peptide" evidence="1">
    <location>
        <begin position="1"/>
        <end position="22"/>
    </location>
</feature>